<sequence>MFAQQRGAGPLRSFSNLNPSHSSCYRTSLPVVQEDIRDYTDSYCPSSDESPTCERVLFGFFVGDRHYDGSSRTKDCQNSKSTDCDDFEIIILRKAIADGQAGFAAFTLESPLDRLKCVLGISGCY</sequence>
<dbReference type="EMBL" id="MTYJ01000311">
    <property type="protein sequence ID" value="OWA53265.1"/>
    <property type="molecule type" value="Genomic_DNA"/>
</dbReference>
<evidence type="ECO:0000313" key="1">
    <source>
        <dbReference type="EMBL" id="OWA53265.1"/>
    </source>
</evidence>
<dbReference type="AlphaFoldDB" id="A0A9X6NFK0"/>
<gene>
    <name evidence="1" type="ORF">BV898_17698</name>
</gene>
<accession>A0A9X6NFK0</accession>
<name>A0A9X6NFK0_HYPEX</name>
<protein>
    <submittedName>
        <fullName evidence="1">Uncharacterized protein</fullName>
    </submittedName>
</protein>
<keyword evidence="2" id="KW-1185">Reference proteome</keyword>
<evidence type="ECO:0000313" key="2">
    <source>
        <dbReference type="Proteomes" id="UP000192578"/>
    </source>
</evidence>
<organism evidence="1 2">
    <name type="scientific">Hypsibius exemplaris</name>
    <name type="common">Freshwater tardigrade</name>
    <dbReference type="NCBI Taxonomy" id="2072580"/>
    <lineage>
        <taxon>Eukaryota</taxon>
        <taxon>Metazoa</taxon>
        <taxon>Ecdysozoa</taxon>
        <taxon>Tardigrada</taxon>
        <taxon>Eutardigrada</taxon>
        <taxon>Parachela</taxon>
        <taxon>Hypsibioidea</taxon>
        <taxon>Hypsibiidae</taxon>
        <taxon>Hypsibius</taxon>
    </lineage>
</organism>
<dbReference type="Proteomes" id="UP000192578">
    <property type="component" value="Unassembled WGS sequence"/>
</dbReference>
<comment type="caution">
    <text evidence="1">The sequence shown here is derived from an EMBL/GenBank/DDBJ whole genome shotgun (WGS) entry which is preliminary data.</text>
</comment>
<reference evidence="2" key="1">
    <citation type="submission" date="2017-01" db="EMBL/GenBank/DDBJ databases">
        <title>Comparative genomics of anhydrobiosis in the tardigrade Hypsibius dujardini.</title>
        <authorList>
            <person name="Yoshida Y."/>
            <person name="Koutsovoulos G."/>
            <person name="Laetsch D."/>
            <person name="Stevens L."/>
            <person name="Kumar S."/>
            <person name="Horikawa D."/>
            <person name="Ishino K."/>
            <person name="Komine S."/>
            <person name="Tomita M."/>
            <person name="Blaxter M."/>
            <person name="Arakawa K."/>
        </authorList>
    </citation>
    <scope>NUCLEOTIDE SEQUENCE [LARGE SCALE GENOMIC DNA]</scope>
    <source>
        <strain evidence="2">Z151</strain>
    </source>
</reference>
<proteinExistence type="predicted"/>